<reference evidence="4 5" key="1">
    <citation type="submission" date="2018-11" db="EMBL/GenBank/DDBJ databases">
        <title>Genome assembly of Steccherinum ochraceum LE-BIN_3174, the white-rot fungus of the Steccherinaceae family (The Residual Polyporoid clade, Polyporales, Basidiomycota).</title>
        <authorList>
            <person name="Fedorova T.V."/>
            <person name="Glazunova O.A."/>
            <person name="Landesman E.O."/>
            <person name="Moiseenko K.V."/>
            <person name="Psurtseva N.V."/>
            <person name="Savinova O.S."/>
            <person name="Shakhova N.V."/>
            <person name="Tyazhelova T.V."/>
            <person name="Vasina D.V."/>
        </authorList>
    </citation>
    <scope>NUCLEOTIDE SEQUENCE [LARGE SCALE GENOMIC DNA]</scope>
    <source>
        <strain evidence="4 5">LE-BIN_3174</strain>
    </source>
</reference>
<dbReference type="InterPro" id="IPR004226">
    <property type="entry name" value="TBCA"/>
</dbReference>
<dbReference type="GO" id="GO:0005829">
    <property type="term" value="C:cytosol"/>
    <property type="evidence" value="ECO:0007669"/>
    <property type="project" value="TreeGrafter"/>
</dbReference>
<evidence type="ECO:0000256" key="2">
    <source>
        <dbReference type="ARBA" id="ARBA00023186"/>
    </source>
</evidence>
<name>A0A4R0RQR5_9APHY</name>
<dbReference type="SUPFAM" id="SSF46988">
    <property type="entry name" value="Tubulin chaperone cofactor A"/>
    <property type="match status" value="1"/>
</dbReference>
<proteinExistence type="inferred from homology"/>
<comment type="subunit">
    <text evidence="3">Supercomplex made of cofactors A to E. Cofactors A and D function by capturing and stabilizing tubulin in a quasi-native conformation. Cofactor E binds to the cofactor D-tubulin complex; interaction with cofactor C then causes the release of tubulin polypeptides that are committed to the native state.</text>
</comment>
<dbReference type="GO" id="GO:0007023">
    <property type="term" value="P:post-chaperonin tubulin folding pathway"/>
    <property type="evidence" value="ECO:0007669"/>
    <property type="project" value="UniProtKB-UniRule"/>
</dbReference>
<dbReference type="GO" id="GO:0048487">
    <property type="term" value="F:beta-tubulin binding"/>
    <property type="evidence" value="ECO:0007669"/>
    <property type="project" value="InterPro"/>
</dbReference>
<keyword evidence="3" id="KW-0963">Cytoplasm</keyword>
<keyword evidence="2 3" id="KW-0143">Chaperone</keyword>
<accession>A0A4R0RQR5</accession>
<dbReference type="GO" id="GO:0007021">
    <property type="term" value="P:tubulin complex assembly"/>
    <property type="evidence" value="ECO:0007669"/>
    <property type="project" value="UniProtKB-UniRule"/>
</dbReference>
<evidence type="ECO:0000313" key="4">
    <source>
        <dbReference type="EMBL" id="TCD70116.1"/>
    </source>
</evidence>
<comment type="subcellular location">
    <subcellularLocation>
        <location evidence="3">Cytoplasm</location>
        <location evidence="3">Cytoskeleton</location>
    </subcellularLocation>
</comment>
<organism evidence="4 5">
    <name type="scientific">Steccherinum ochraceum</name>
    <dbReference type="NCBI Taxonomy" id="92696"/>
    <lineage>
        <taxon>Eukaryota</taxon>
        <taxon>Fungi</taxon>
        <taxon>Dikarya</taxon>
        <taxon>Basidiomycota</taxon>
        <taxon>Agaricomycotina</taxon>
        <taxon>Agaricomycetes</taxon>
        <taxon>Polyporales</taxon>
        <taxon>Steccherinaceae</taxon>
        <taxon>Steccherinum</taxon>
    </lineage>
</organism>
<dbReference type="OrthoDB" id="296187at2759"/>
<evidence type="ECO:0000256" key="1">
    <source>
        <dbReference type="ARBA" id="ARBA00006806"/>
    </source>
</evidence>
<dbReference type="GO" id="GO:0005874">
    <property type="term" value="C:microtubule"/>
    <property type="evidence" value="ECO:0007669"/>
    <property type="project" value="UniProtKB-KW"/>
</dbReference>
<dbReference type="PANTHER" id="PTHR21500:SF0">
    <property type="entry name" value="TUBULIN-SPECIFIC CHAPERONE A"/>
    <property type="match status" value="1"/>
</dbReference>
<evidence type="ECO:0000256" key="3">
    <source>
        <dbReference type="RuleBase" id="RU364030"/>
    </source>
</evidence>
<sequence length="111" mass="12793">MSEVATIRRQLKIKSGVASRLYKEHQTYQKEEELQQIKLDKFIADDAEAWDIKNARLMLEECKKMIKDTSNRLGTAVQDLREFLVAARQNPDLSEAEELLKAEEVLELVSA</sequence>
<dbReference type="PANTHER" id="PTHR21500">
    <property type="entry name" value="TUBULIN-SPECIFIC CHAPERONE A"/>
    <property type="match status" value="1"/>
</dbReference>
<dbReference type="Gene3D" id="1.20.58.90">
    <property type="match status" value="1"/>
</dbReference>
<dbReference type="Proteomes" id="UP000292702">
    <property type="component" value="Unassembled WGS sequence"/>
</dbReference>
<comment type="similarity">
    <text evidence="1 3">Belongs to the TBCA family.</text>
</comment>
<keyword evidence="3" id="KW-0493">Microtubule</keyword>
<dbReference type="AlphaFoldDB" id="A0A4R0RQR5"/>
<keyword evidence="3" id="KW-0206">Cytoskeleton</keyword>
<dbReference type="InterPro" id="IPR036126">
    <property type="entry name" value="TBCA_sf"/>
</dbReference>
<dbReference type="Pfam" id="PF02970">
    <property type="entry name" value="TBCA"/>
    <property type="match status" value="1"/>
</dbReference>
<comment type="caution">
    <text evidence="4">The sequence shown here is derived from an EMBL/GenBank/DDBJ whole genome shotgun (WGS) entry which is preliminary data.</text>
</comment>
<evidence type="ECO:0000313" key="5">
    <source>
        <dbReference type="Proteomes" id="UP000292702"/>
    </source>
</evidence>
<keyword evidence="5" id="KW-1185">Reference proteome</keyword>
<protein>
    <recommendedName>
        <fullName evidence="3">Tubulin-specific chaperone A</fullName>
    </recommendedName>
</protein>
<gene>
    <name evidence="4" type="ORF">EIP91_004845</name>
</gene>
<dbReference type="STRING" id="92696.A0A4R0RQR5"/>
<dbReference type="EMBL" id="RWJN01000027">
    <property type="protein sequence ID" value="TCD70116.1"/>
    <property type="molecule type" value="Genomic_DNA"/>
</dbReference>